<comment type="caution">
    <text evidence="2">The sequence shown here is derived from an EMBL/GenBank/DDBJ whole genome shotgun (WGS) entry which is preliminary data.</text>
</comment>
<gene>
    <name evidence="2" type="ORF">B0T17DRAFT_498569</name>
</gene>
<evidence type="ECO:0000313" key="3">
    <source>
        <dbReference type="Proteomes" id="UP001174934"/>
    </source>
</evidence>
<feature type="compositionally biased region" description="Basic residues" evidence="1">
    <location>
        <begin position="198"/>
        <end position="213"/>
    </location>
</feature>
<dbReference type="Proteomes" id="UP001174934">
    <property type="component" value="Unassembled WGS sequence"/>
</dbReference>
<feature type="compositionally biased region" description="Basic and acidic residues" evidence="1">
    <location>
        <begin position="411"/>
        <end position="425"/>
    </location>
</feature>
<accession>A0AA39TMR6</accession>
<evidence type="ECO:0008006" key="4">
    <source>
        <dbReference type="Google" id="ProtNLM"/>
    </source>
</evidence>
<feature type="region of interest" description="Disordered" evidence="1">
    <location>
        <begin position="486"/>
        <end position="513"/>
    </location>
</feature>
<sequence length="781" mass="86765">MAPRLLPRSILEARTTLEPLDLPLALDPPGPRTTIRCTRSDFSLKLPLFTNTTTDSTASISSFGQDPSSYHIPYNHNLIPPNAPPASPIAPDEPLPLSQPYTFFISPSTSASSLAASSTWSSSITTCPSRETQTTMPGQTPVVPAEGVFASNAPVDHVTNANCTSPPNRSLDTSQRQPRSSTASGKSEGSASPIFTRWARRHQHHHTHTGRLQHHFDVSARSSSESKTKNNDSPAHKRSSRSRPGSLKTGQPPCGVVPQMTQDEFEALPLAIQRKYFSTLERLRFARDSGLVDGISQHYNDISNYKRRRPRQDQSISEQIAGRNRRRSLLEPQFSSPEPSPSHIGLPDTIGQRRELTREEQVILARRLRASVILDAADEAIYKINRQASRTPTLDAEPVVTSQRSSMDSNDGIRSHPGQRNDRDVPQSFYESFRWLEEEEDLDLRLFLDDYHANLRDNLPSPKQQQRPSFRRHLSISRIPFSRNSVALSRPATKDANSPTSPGYSPTGSASMPFVQTRRKSRALSLLTPKHVPDESFDAFDPSAAHYQDPEARLKLRVYLASPQKFDEAIEFGFPSADVLSGAPILNATRAVAHRRQSRQNLSAGSSNMHAFLADYDEDDDEDDGDSINSDQVSTADPESPKTPQTFENKAVPQPVRPMRVVSPDPLFLRDGGNSGLEGAGYAQVPASSREMTLRMTLTRPDLRAREDQIYGWQQSQGHQQTGRKSTTLAPLGMETNATHIGDGTSHKDSMEKMSASFDHWNVNTVDKGVMKRIWNRVRRA</sequence>
<dbReference type="AlphaFoldDB" id="A0AA39TMR6"/>
<feature type="compositionally biased region" description="Polar residues" evidence="1">
    <location>
        <begin position="400"/>
        <end position="409"/>
    </location>
</feature>
<proteinExistence type="predicted"/>
<feature type="compositionally biased region" description="Acidic residues" evidence="1">
    <location>
        <begin position="616"/>
        <end position="626"/>
    </location>
</feature>
<feature type="region of interest" description="Disordered" evidence="1">
    <location>
        <begin position="303"/>
        <end position="348"/>
    </location>
</feature>
<feature type="compositionally biased region" description="Polar residues" evidence="1">
    <location>
        <begin position="627"/>
        <end position="648"/>
    </location>
</feature>
<feature type="region of interest" description="Disordered" evidence="1">
    <location>
        <begin position="156"/>
        <end position="258"/>
    </location>
</feature>
<dbReference type="EMBL" id="JAULSR010000008">
    <property type="protein sequence ID" value="KAK0612994.1"/>
    <property type="molecule type" value="Genomic_DNA"/>
</dbReference>
<feature type="region of interest" description="Disordered" evidence="1">
    <location>
        <begin position="393"/>
        <end position="425"/>
    </location>
</feature>
<feature type="compositionally biased region" description="Polar residues" evidence="1">
    <location>
        <begin position="159"/>
        <end position="190"/>
    </location>
</feature>
<evidence type="ECO:0000256" key="1">
    <source>
        <dbReference type="SAM" id="MobiDB-lite"/>
    </source>
</evidence>
<keyword evidence="3" id="KW-1185">Reference proteome</keyword>
<name>A0AA39TMR6_9PEZI</name>
<protein>
    <recommendedName>
        <fullName evidence="4">Mucin</fullName>
    </recommendedName>
</protein>
<reference evidence="2" key="1">
    <citation type="submission" date="2023-06" db="EMBL/GenBank/DDBJ databases">
        <title>Genome-scale phylogeny and comparative genomics of the fungal order Sordariales.</title>
        <authorList>
            <consortium name="Lawrence Berkeley National Laboratory"/>
            <person name="Hensen N."/>
            <person name="Bonometti L."/>
            <person name="Westerberg I."/>
            <person name="Brannstrom I.O."/>
            <person name="Guillou S."/>
            <person name="Cros-Aarteil S."/>
            <person name="Calhoun S."/>
            <person name="Haridas S."/>
            <person name="Kuo A."/>
            <person name="Mondo S."/>
            <person name="Pangilinan J."/>
            <person name="Riley R."/>
            <person name="LaButti K."/>
            <person name="Andreopoulos B."/>
            <person name="Lipzen A."/>
            <person name="Chen C."/>
            <person name="Yanf M."/>
            <person name="Daum C."/>
            <person name="Ng V."/>
            <person name="Clum A."/>
            <person name="Steindorff A."/>
            <person name="Ohm R."/>
            <person name="Martin F."/>
            <person name="Silar P."/>
            <person name="Natvig D."/>
            <person name="Lalanne C."/>
            <person name="Gautier V."/>
            <person name="Ament-velasquez S.L."/>
            <person name="Kruys A."/>
            <person name="Hutchinson M.I."/>
            <person name="Powell A.J."/>
            <person name="Barry K."/>
            <person name="Miller A.N."/>
            <person name="Grigoriev I.V."/>
            <person name="Debuchy R."/>
            <person name="Gladieux P."/>
            <person name="Thoren M.H."/>
            <person name="Johannesson H."/>
        </authorList>
    </citation>
    <scope>NUCLEOTIDE SEQUENCE</scope>
    <source>
        <strain evidence="2">SMH3391-2</strain>
    </source>
</reference>
<organism evidence="2 3">
    <name type="scientific">Bombardia bombarda</name>
    <dbReference type="NCBI Taxonomy" id="252184"/>
    <lineage>
        <taxon>Eukaryota</taxon>
        <taxon>Fungi</taxon>
        <taxon>Dikarya</taxon>
        <taxon>Ascomycota</taxon>
        <taxon>Pezizomycotina</taxon>
        <taxon>Sordariomycetes</taxon>
        <taxon>Sordariomycetidae</taxon>
        <taxon>Sordariales</taxon>
        <taxon>Lasiosphaeriaceae</taxon>
        <taxon>Bombardia</taxon>
    </lineage>
</organism>
<evidence type="ECO:0000313" key="2">
    <source>
        <dbReference type="EMBL" id="KAK0612994.1"/>
    </source>
</evidence>
<feature type="region of interest" description="Disordered" evidence="1">
    <location>
        <begin position="616"/>
        <end position="659"/>
    </location>
</feature>
<feature type="compositionally biased region" description="Low complexity" evidence="1">
    <location>
        <begin position="498"/>
        <end position="511"/>
    </location>
</feature>
<feature type="compositionally biased region" description="Basic and acidic residues" evidence="1">
    <location>
        <begin position="214"/>
        <end position="230"/>
    </location>
</feature>